<feature type="region of interest" description="Disordered" evidence="1">
    <location>
        <begin position="1"/>
        <end position="66"/>
    </location>
</feature>
<sequence length="295" mass="31681">MSAPPEPSAPPADPSPPETPAPPAESAAQASPAAPPADPPAPAPAPEKALAPEPTPVPAPPRNIPIPVVQTPSSALLHFRTLRKLGFHNYSQNLYIVSLPSGQIYSQPLRGSSGYMVDPSGIWWQAGVPKTLMADSEVVSARGWEQDRVERGEFVLKPGNFGSGGAGAEVGVEGEWRVRKPSKGMFPPGSQPVREVMDVLQGIGFFKRVDPGIYIVEDCDAKLWKQVFEFEGPVIPQLVPDEKGTFFLRGYSKKEVGEGEVLPEGEWVWAGYMAARAFPCLGEAWGIGCEGQGWY</sequence>
<dbReference type="EMBL" id="ML119852">
    <property type="protein sequence ID" value="RPA72675.1"/>
    <property type="molecule type" value="Genomic_DNA"/>
</dbReference>
<dbReference type="AlphaFoldDB" id="A0A3N4HEQ8"/>
<feature type="compositionally biased region" description="Pro residues" evidence="1">
    <location>
        <begin position="53"/>
        <end position="64"/>
    </location>
</feature>
<evidence type="ECO:0000313" key="3">
    <source>
        <dbReference type="Proteomes" id="UP000275078"/>
    </source>
</evidence>
<accession>A0A3N4HEQ8</accession>
<feature type="compositionally biased region" description="Pro residues" evidence="1">
    <location>
        <begin position="33"/>
        <end position="45"/>
    </location>
</feature>
<name>A0A3N4HEQ8_ASCIM</name>
<evidence type="ECO:0000256" key="1">
    <source>
        <dbReference type="SAM" id="MobiDB-lite"/>
    </source>
</evidence>
<protein>
    <submittedName>
        <fullName evidence="2">Uncharacterized protein</fullName>
    </submittedName>
</protein>
<keyword evidence="3" id="KW-1185">Reference proteome</keyword>
<evidence type="ECO:0000313" key="2">
    <source>
        <dbReference type="EMBL" id="RPA72675.1"/>
    </source>
</evidence>
<gene>
    <name evidence="2" type="ORF">BJ508DRAFT_334845</name>
</gene>
<organism evidence="2 3">
    <name type="scientific">Ascobolus immersus RN42</name>
    <dbReference type="NCBI Taxonomy" id="1160509"/>
    <lineage>
        <taxon>Eukaryota</taxon>
        <taxon>Fungi</taxon>
        <taxon>Dikarya</taxon>
        <taxon>Ascomycota</taxon>
        <taxon>Pezizomycotina</taxon>
        <taxon>Pezizomycetes</taxon>
        <taxon>Pezizales</taxon>
        <taxon>Ascobolaceae</taxon>
        <taxon>Ascobolus</taxon>
    </lineage>
</organism>
<proteinExistence type="predicted"/>
<dbReference type="Proteomes" id="UP000275078">
    <property type="component" value="Unassembled WGS sequence"/>
</dbReference>
<feature type="compositionally biased region" description="Pro residues" evidence="1">
    <location>
        <begin position="1"/>
        <end position="23"/>
    </location>
</feature>
<reference evidence="2 3" key="1">
    <citation type="journal article" date="2018" name="Nat. Ecol. Evol.">
        <title>Pezizomycetes genomes reveal the molecular basis of ectomycorrhizal truffle lifestyle.</title>
        <authorList>
            <person name="Murat C."/>
            <person name="Payen T."/>
            <person name="Noel B."/>
            <person name="Kuo A."/>
            <person name="Morin E."/>
            <person name="Chen J."/>
            <person name="Kohler A."/>
            <person name="Krizsan K."/>
            <person name="Balestrini R."/>
            <person name="Da Silva C."/>
            <person name="Montanini B."/>
            <person name="Hainaut M."/>
            <person name="Levati E."/>
            <person name="Barry K.W."/>
            <person name="Belfiori B."/>
            <person name="Cichocki N."/>
            <person name="Clum A."/>
            <person name="Dockter R.B."/>
            <person name="Fauchery L."/>
            <person name="Guy J."/>
            <person name="Iotti M."/>
            <person name="Le Tacon F."/>
            <person name="Lindquist E.A."/>
            <person name="Lipzen A."/>
            <person name="Malagnac F."/>
            <person name="Mello A."/>
            <person name="Molinier V."/>
            <person name="Miyauchi S."/>
            <person name="Poulain J."/>
            <person name="Riccioni C."/>
            <person name="Rubini A."/>
            <person name="Sitrit Y."/>
            <person name="Splivallo R."/>
            <person name="Traeger S."/>
            <person name="Wang M."/>
            <person name="Zifcakova L."/>
            <person name="Wipf D."/>
            <person name="Zambonelli A."/>
            <person name="Paolocci F."/>
            <person name="Nowrousian M."/>
            <person name="Ottonello S."/>
            <person name="Baldrian P."/>
            <person name="Spatafora J.W."/>
            <person name="Henrissat B."/>
            <person name="Nagy L.G."/>
            <person name="Aury J.M."/>
            <person name="Wincker P."/>
            <person name="Grigoriev I.V."/>
            <person name="Bonfante P."/>
            <person name="Martin F.M."/>
        </authorList>
    </citation>
    <scope>NUCLEOTIDE SEQUENCE [LARGE SCALE GENOMIC DNA]</scope>
    <source>
        <strain evidence="2 3">RN42</strain>
    </source>
</reference>